<dbReference type="GO" id="GO:0004888">
    <property type="term" value="F:transmembrane signaling receptor activity"/>
    <property type="evidence" value="ECO:0007669"/>
    <property type="project" value="InterPro"/>
</dbReference>
<dbReference type="InterPro" id="IPR006029">
    <property type="entry name" value="Neurotrans-gated_channel_TM"/>
</dbReference>
<evidence type="ECO:0000313" key="19">
    <source>
        <dbReference type="WBParaSite" id="HPBE_0001342201-mRNA-1"/>
    </source>
</evidence>
<dbReference type="OrthoDB" id="5975154at2759"/>
<dbReference type="WBParaSite" id="HPBE_0001342201-mRNA-1">
    <property type="protein sequence ID" value="HPBE_0001342201-mRNA-1"/>
    <property type="gene ID" value="HPBE_0001342201"/>
</dbReference>
<evidence type="ECO:0000256" key="9">
    <source>
        <dbReference type="ARBA" id="ARBA00023170"/>
    </source>
</evidence>
<sequence>MYEWNDELLRWNPDDFGGIQSLRIPCDLIWLPDIVLYNNADDYTAGYMRSRAMVLYTGTVFWPPPTQLRSTCKGDSFSNGDAATRWAIHSRSDLLVSVDVSLFPFDEQRCSLKFGSWTYHGFQVDVTNRSENIDLTNYVPSGEFDLVKVYQKRRVVKYTCCPEPYPDITFFIYIRRKTLYYLYNIVFPLFVLPPDSGEKIALGITVLLAFSVFVLAIAEKMPETSDSMPLIGIYLTVVMGMTSVSVVMTVLVLNFHHRGPFNEPVPMWVRVLVLDRLRRMLHMKLSNRGFLI</sequence>
<dbReference type="InterPro" id="IPR006201">
    <property type="entry name" value="Neur_channel"/>
</dbReference>
<feature type="domain" description="Neurotransmitter-gated ion-channel transmembrane" evidence="16">
    <location>
        <begin position="190"/>
        <end position="286"/>
    </location>
</feature>
<evidence type="ECO:0000256" key="8">
    <source>
        <dbReference type="ARBA" id="ARBA00023157"/>
    </source>
</evidence>
<keyword evidence="9" id="KW-0675">Receptor</keyword>
<evidence type="ECO:0000256" key="12">
    <source>
        <dbReference type="ARBA" id="ARBA00023303"/>
    </source>
</evidence>
<evidence type="ECO:0000259" key="16">
    <source>
        <dbReference type="Pfam" id="PF02932"/>
    </source>
</evidence>
<dbReference type="InterPro" id="IPR006202">
    <property type="entry name" value="Neur_chan_lig-bd"/>
</dbReference>
<dbReference type="PRINTS" id="PR00254">
    <property type="entry name" value="NICOTINICR"/>
</dbReference>
<reference evidence="17 18" key="1">
    <citation type="submission" date="2018-11" db="EMBL/GenBank/DDBJ databases">
        <authorList>
            <consortium name="Pathogen Informatics"/>
        </authorList>
    </citation>
    <scope>NUCLEOTIDE SEQUENCE [LARGE SCALE GENOMIC DNA]</scope>
</reference>
<accession>A0A183FXW2</accession>
<dbReference type="InterPro" id="IPR002394">
    <property type="entry name" value="Nicotinic_acetylcholine_rcpt"/>
</dbReference>
<feature type="transmembrane region" description="Helical" evidence="14">
    <location>
        <begin position="230"/>
        <end position="253"/>
    </location>
</feature>
<dbReference type="SUPFAM" id="SSF63712">
    <property type="entry name" value="Nicotinic receptor ligand binding domain-like"/>
    <property type="match status" value="2"/>
</dbReference>
<keyword evidence="11" id="KW-1071">Ligand-gated ion channel</keyword>
<evidence type="ECO:0000256" key="14">
    <source>
        <dbReference type="SAM" id="Phobius"/>
    </source>
</evidence>
<dbReference type="GO" id="GO:0022848">
    <property type="term" value="F:acetylcholine-gated monoatomic cation-selective channel activity"/>
    <property type="evidence" value="ECO:0007669"/>
    <property type="project" value="InterPro"/>
</dbReference>
<feature type="transmembrane region" description="Helical" evidence="14">
    <location>
        <begin position="200"/>
        <end position="218"/>
    </location>
</feature>
<keyword evidence="18" id="KW-1185">Reference proteome</keyword>
<dbReference type="Pfam" id="PF02931">
    <property type="entry name" value="Neur_chan_LBD"/>
    <property type="match status" value="2"/>
</dbReference>
<reference evidence="19" key="2">
    <citation type="submission" date="2019-09" db="UniProtKB">
        <authorList>
            <consortium name="WormBaseParasite"/>
        </authorList>
    </citation>
    <scope>IDENTIFICATION</scope>
</reference>
<protein>
    <submittedName>
        <fullName evidence="19">Neur_chan_LBD domain-containing protein</fullName>
    </submittedName>
</protein>
<dbReference type="PANTHER" id="PTHR18945">
    <property type="entry name" value="NEUROTRANSMITTER GATED ION CHANNEL"/>
    <property type="match status" value="1"/>
</dbReference>
<dbReference type="InterPro" id="IPR036719">
    <property type="entry name" value="Neuro-gated_channel_TM_sf"/>
</dbReference>
<feature type="transmembrane region" description="Helical" evidence="14">
    <location>
        <begin position="178"/>
        <end position="194"/>
    </location>
</feature>
<evidence type="ECO:0000256" key="6">
    <source>
        <dbReference type="ARBA" id="ARBA00023065"/>
    </source>
</evidence>
<keyword evidence="7 14" id="KW-0472">Membrane</keyword>
<dbReference type="GO" id="GO:0045211">
    <property type="term" value="C:postsynaptic membrane"/>
    <property type="evidence" value="ECO:0007669"/>
    <property type="project" value="InterPro"/>
</dbReference>
<gene>
    <name evidence="17" type="ORF">HPBE_LOCUS13423</name>
</gene>
<dbReference type="AlphaFoldDB" id="A0A183FXW2"/>
<evidence type="ECO:0000256" key="4">
    <source>
        <dbReference type="ARBA" id="ARBA00022989"/>
    </source>
</evidence>
<proteinExistence type="predicted"/>
<dbReference type="EMBL" id="UZAH01027911">
    <property type="protein sequence ID" value="VDO96078.1"/>
    <property type="molecule type" value="Genomic_DNA"/>
</dbReference>
<feature type="domain" description="Neurotransmitter-gated ion-channel ligand-binding" evidence="15">
    <location>
        <begin position="2"/>
        <end position="73"/>
    </location>
</feature>
<evidence type="ECO:0000256" key="2">
    <source>
        <dbReference type="ARBA" id="ARBA00022475"/>
    </source>
</evidence>
<keyword evidence="3 14" id="KW-0812">Transmembrane</keyword>
<dbReference type="FunFam" id="1.20.58.390:FF:000043">
    <property type="entry name" value="AcetylCholine Receptor"/>
    <property type="match status" value="1"/>
</dbReference>
<name>A0A183FXW2_HELPZ</name>
<organism evidence="18 19">
    <name type="scientific">Heligmosomoides polygyrus</name>
    <name type="common">Parasitic roundworm</name>
    <dbReference type="NCBI Taxonomy" id="6339"/>
    <lineage>
        <taxon>Eukaryota</taxon>
        <taxon>Metazoa</taxon>
        <taxon>Ecdysozoa</taxon>
        <taxon>Nematoda</taxon>
        <taxon>Chromadorea</taxon>
        <taxon>Rhabditida</taxon>
        <taxon>Rhabditina</taxon>
        <taxon>Rhabditomorpha</taxon>
        <taxon>Strongyloidea</taxon>
        <taxon>Heligmosomidae</taxon>
        <taxon>Heligmosomoides</taxon>
    </lineage>
</organism>
<evidence type="ECO:0000256" key="1">
    <source>
        <dbReference type="ARBA" id="ARBA00022448"/>
    </source>
</evidence>
<keyword evidence="4 14" id="KW-1133">Transmembrane helix</keyword>
<dbReference type="Gene3D" id="1.20.58.390">
    <property type="entry name" value="Neurotransmitter-gated ion-channel transmembrane domain"/>
    <property type="match status" value="1"/>
</dbReference>
<keyword evidence="6" id="KW-0406">Ion transport</keyword>
<dbReference type="InterPro" id="IPR038050">
    <property type="entry name" value="Neuro_actylchol_rec"/>
</dbReference>
<dbReference type="CDD" id="cd19051">
    <property type="entry name" value="LGIC_TM_cation"/>
    <property type="match status" value="1"/>
</dbReference>
<keyword evidence="5" id="KW-0770">Synapse</keyword>
<dbReference type="Proteomes" id="UP000050761">
    <property type="component" value="Unassembled WGS sequence"/>
</dbReference>
<evidence type="ECO:0000313" key="18">
    <source>
        <dbReference type="Proteomes" id="UP000050761"/>
    </source>
</evidence>
<evidence type="ECO:0000256" key="11">
    <source>
        <dbReference type="ARBA" id="ARBA00023286"/>
    </source>
</evidence>
<evidence type="ECO:0000259" key="15">
    <source>
        <dbReference type="Pfam" id="PF02931"/>
    </source>
</evidence>
<evidence type="ECO:0000313" key="17">
    <source>
        <dbReference type="EMBL" id="VDO96078.1"/>
    </source>
</evidence>
<keyword evidence="1" id="KW-0813">Transport</keyword>
<evidence type="ECO:0000256" key="13">
    <source>
        <dbReference type="ARBA" id="ARBA00034099"/>
    </source>
</evidence>
<dbReference type="Pfam" id="PF02932">
    <property type="entry name" value="Neur_chan_memb"/>
    <property type="match status" value="1"/>
</dbReference>
<dbReference type="InterPro" id="IPR036734">
    <property type="entry name" value="Neur_chan_lig-bd_sf"/>
</dbReference>
<evidence type="ECO:0000256" key="5">
    <source>
        <dbReference type="ARBA" id="ARBA00023018"/>
    </source>
</evidence>
<accession>A0A3P8D6E0</accession>
<feature type="domain" description="Neurotransmitter-gated ion-channel ligand-binding" evidence="15">
    <location>
        <begin position="86"/>
        <end position="178"/>
    </location>
</feature>
<dbReference type="FunFam" id="2.70.170.10:FF:000060">
    <property type="entry name" value="Nicotinic acetylcholine receptor subunit alpha4"/>
    <property type="match status" value="1"/>
</dbReference>
<keyword evidence="12" id="KW-0407">Ion channel</keyword>
<keyword evidence="8" id="KW-1015">Disulfide bond</keyword>
<keyword evidence="2" id="KW-1003">Cell membrane</keyword>
<evidence type="ECO:0000256" key="7">
    <source>
        <dbReference type="ARBA" id="ARBA00023136"/>
    </source>
</evidence>
<dbReference type="Gene3D" id="2.70.170.10">
    <property type="entry name" value="Neurotransmitter-gated ion-channel ligand-binding domain"/>
    <property type="match status" value="1"/>
</dbReference>
<dbReference type="PRINTS" id="PR00252">
    <property type="entry name" value="NRIONCHANNEL"/>
</dbReference>
<evidence type="ECO:0000256" key="3">
    <source>
        <dbReference type="ARBA" id="ARBA00022692"/>
    </source>
</evidence>
<dbReference type="CDD" id="cd18997">
    <property type="entry name" value="LGIC_ECD_nAChR"/>
    <property type="match status" value="1"/>
</dbReference>
<dbReference type="SUPFAM" id="SSF90112">
    <property type="entry name" value="Neurotransmitter-gated ion-channel transmembrane pore"/>
    <property type="match status" value="1"/>
</dbReference>
<comment type="subcellular location">
    <subcellularLocation>
        <location evidence="13">Synaptic cell membrane</location>
        <topology evidence="13">Multi-pass membrane protein</topology>
    </subcellularLocation>
</comment>
<evidence type="ECO:0000256" key="10">
    <source>
        <dbReference type="ARBA" id="ARBA00023180"/>
    </source>
</evidence>
<keyword evidence="10" id="KW-0325">Glycoprotein</keyword>